<gene>
    <name evidence="4" type="ORF">niasHT_023694</name>
    <name evidence="3" type="ORF">niasHT_035258</name>
</gene>
<dbReference type="PANTHER" id="PTHR10621">
    <property type="entry name" value="UV EXCISION REPAIR PROTEIN RAD23"/>
    <property type="match status" value="1"/>
</dbReference>
<evidence type="ECO:0000259" key="2">
    <source>
        <dbReference type="PROSITE" id="PS50053"/>
    </source>
</evidence>
<feature type="domain" description="Ubiquitin-like" evidence="2">
    <location>
        <begin position="110"/>
        <end position="186"/>
    </location>
</feature>
<dbReference type="SUPFAM" id="SSF54236">
    <property type="entry name" value="Ubiquitin-like"/>
    <property type="match status" value="6"/>
</dbReference>
<dbReference type="SMART" id="SM00213">
    <property type="entry name" value="UBQ"/>
    <property type="match status" value="6"/>
</dbReference>
<name>A0ABD2IXJ9_9BILA</name>
<accession>A0ABD2IXJ9</accession>
<reference evidence="3 5" key="1">
    <citation type="submission" date="2024-10" db="EMBL/GenBank/DDBJ databases">
        <authorList>
            <person name="Kim D."/>
        </authorList>
    </citation>
    <scope>NUCLEOTIDE SEQUENCE [LARGE SCALE GENOMIC DNA]</scope>
    <source>
        <strain evidence="3">BH-2024</strain>
    </source>
</reference>
<dbReference type="EMBL" id="JBICBT010001071">
    <property type="protein sequence ID" value="KAL3084649.1"/>
    <property type="molecule type" value="Genomic_DNA"/>
</dbReference>
<feature type="domain" description="Ubiquitin-like" evidence="2">
    <location>
        <begin position="443"/>
        <end position="529"/>
    </location>
</feature>
<dbReference type="CDD" id="cd17039">
    <property type="entry name" value="Ubl_ubiquitin_like"/>
    <property type="match status" value="5"/>
</dbReference>
<dbReference type="Pfam" id="PF14560">
    <property type="entry name" value="Ubiquitin_2"/>
    <property type="match status" value="1"/>
</dbReference>
<comment type="caution">
    <text evidence="3">The sequence shown here is derived from an EMBL/GenBank/DDBJ whole genome shotgun (WGS) entry which is preliminary data.</text>
</comment>
<protein>
    <recommendedName>
        <fullName evidence="2">Ubiquitin-like domain-containing protein</fullName>
    </recommendedName>
</protein>
<feature type="signal peptide" evidence="1">
    <location>
        <begin position="1"/>
        <end position="29"/>
    </location>
</feature>
<feature type="domain" description="Ubiquitin-like" evidence="2">
    <location>
        <begin position="365"/>
        <end position="438"/>
    </location>
</feature>
<evidence type="ECO:0000313" key="3">
    <source>
        <dbReference type="EMBL" id="KAL3084649.1"/>
    </source>
</evidence>
<dbReference type="AlphaFoldDB" id="A0ABD2IXJ9"/>
<dbReference type="PANTHER" id="PTHR10621:SF0">
    <property type="entry name" value="UV EXCISION REPAIR PROTEIN RAD23"/>
    <property type="match status" value="1"/>
</dbReference>
<feature type="domain" description="Ubiquitin-like" evidence="2">
    <location>
        <begin position="30"/>
        <end position="109"/>
    </location>
</feature>
<keyword evidence="1" id="KW-0732">Signal</keyword>
<evidence type="ECO:0000256" key="1">
    <source>
        <dbReference type="SAM" id="SignalP"/>
    </source>
</evidence>
<sequence>MGLSLLSVGISAALITMLLLVMVPSLTDGIKITVKANQKITKKSNQITVVVQGSTNVKVLKQQIKKDTKIPSKKQTLRLKENGPEMQDEKTLTDYGIENGTTIHLSIDEFKILVKYKKGEEEKQYTFGINRTDTVATLKEMIKNWNGIEVESQTLKLRKPDGSVTELENDKELGLYGVASKLTVHFSIANLIILVKYKKGEEKKQYTVWLNGTDSVATLKGMIKTETGIETGGQTLKFQKSDGSVIELEDDKNLGIYGVAPRLTLHLSIANLIILVKYKKGGEEKQYTVLLNGTDTVATLKQKINNCSGIEVEGQTLKLKYSGGSVEIEDDKQLIFYGLENKPTIDVFYDGTVPKSTIYLSTEKIQILVKYKKVDEEKQYTVWVDTVSTLKQKIRVVTGIETEEQTLKFQKSDGSVTELEDVKELVFYGVVPKSIIHLSTDKFIILVKYIKAKEEKQYTVWVNGTNTVKTLKQKIMALMQNEYKMLFEDIGLSFSPTVEATVKAKDRLNDNSKTMEEYGINEGKVIYILNAFEQRPLWYKIREKSRFEFVYYNNIRE</sequence>
<dbReference type="Gene3D" id="3.10.20.90">
    <property type="entry name" value="Phosphatidylinositol 3-kinase Catalytic Subunit, Chain A, domain 1"/>
    <property type="match status" value="6"/>
</dbReference>
<dbReference type="InterPro" id="IPR029071">
    <property type="entry name" value="Ubiquitin-like_domsf"/>
</dbReference>
<evidence type="ECO:0000313" key="4">
    <source>
        <dbReference type="EMBL" id="KAL3087446.1"/>
    </source>
</evidence>
<organism evidence="3 5">
    <name type="scientific">Heterodera trifolii</name>
    <dbReference type="NCBI Taxonomy" id="157864"/>
    <lineage>
        <taxon>Eukaryota</taxon>
        <taxon>Metazoa</taxon>
        <taxon>Ecdysozoa</taxon>
        <taxon>Nematoda</taxon>
        <taxon>Chromadorea</taxon>
        <taxon>Rhabditida</taxon>
        <taxon>Tylenchina</taxon>
        <taxon>Tylenchomorpha</taxon>
        <taxon>Tylenchoidea</taxon>
        <taxon>Heteroderidae</taxon>
        <taxon>Heteroderinae</taxon>
        <taxon>Heterodera</taxon>
    </lineage>
</organism>
<dbReference type="EMBL" id="JBICBT010001021">
    <property type="protein sequence ID" value="KAL3087446.1"/>
    <property type="molecule type" value="Genomic_DNA"/>
</dbReference>
<evidence type="ECO:0000313" key="5">
    <source>
        <dbReference type="Proteomes" id="UP001620626"/>
    </source>
</evidence>
<proteinExistence type="predicted"/>
<dbReference type="InterPro" id="IPR000626">
    <property type="entry name" value="Ubiquitin-like_dom"/>
</dbReference>
<dbReference type="PROSITE" id="PS50053">
    <property type="entry name" value="UBIQUITIN_2"/>
    <property type="match status" value="6"/>
</dbReference>
<feature type="chain" id="PRO_5044724135" description="Ubiquitin-like domain-containing protein" evidence="1">
    <location>
        <begin position="30"/>
        <end position="557"/>
    </location>
</feature>
<feature type="domain" description="Ubiquitin-like" evidence="2">
    <location>
        <begin position="191"/>
        <end position="267"/>
    </location>
</feature>
<feature type="domain" description="Ubiquitin-like" evidence="2">
    <location>
        <begin position="272"/>
        <end position="347"/>
    </location>
</feature>
<keyword evidence="5" id="KW-1185">Reference proteome</keyword>
<dbReference type="Pfam" id="PF00240">
    <property type="entry name" value="ubiquitin"/>
    <property type="match status" value="4"/>
</dbReference>
<dbReference type="Proteomes" id="UP001620626">
    <property type="component" value="Unassembled WGS sequence"/>
</dbReference>